<dbReference type="OrthoDB" id="8689594at2"/>
<dbReference type="RefSeq" id="WP_053059582.1">
    <property type="nucleotide sequence ID" value="NZ_CP011807.3"/>
</dbReference>
<dbReference type="KEGG" id="pfg:AB870_17025"/>
<dbReference type="AlphaFoldDB" id="A0A0H3WXJ0"/>
<dbReference type="EMBL" id="CP011807">
    <property type="protein sequence ID" value="AKM32939.2"/>
    <property type="molecule type" value="Genomic_DNA"/>
</dbReference>
<sequence length="339" mass="36037">MLSIFRASLARRAFLTAGLCAAAGLSGMAAPVMAQPAAQPAQQMTYLLPAPANLPAFAPLMLAEKKGYYAAEGLSVRWLTVQGGADVGKQLASGNGDLGGGLGDTPIVLRPNGIPIKGVALLGGRTLHQLVVRDDANIKSPADLKGKTITVLAYQDTGFYATLGLLASAGLTRNDARIQGAGPAGVWQQVATGKAEVMVGTPEWAQNIEDAGVKITMTSTDKYFPGMAQAILASDKTIAEKPEMIRKFVRATVKSVAEIMRDPAGAAKEYCAAVPGYKGKEAEIEKILTYYARNVYPGQQRLGAFDPARVTKLQDFYAQEKVIREKSKVDDLFTNQFVQ</sequence>
<evidence type="ECO:0000256" key="1">
    <source>
        <dbReference type="SAM" id="SignalP"/>
    </source>
</evidence>
<dbReference type="InterPro" id="IPR027939">
    <property type="entry name" value="NMT1/THI5"/>
</dbReference>
<dbReference type="SUPFAM" id="SSF53850">
    <property type="entry name" value="Periplasmic binding protein-like II"/>
    <property type="match status" value="1"/>
</dbReference>
<feature type="chain" id="PRO_5007972308" evidence="1">
    <location>
        <begin position="35"/>
        <end position="339"/>
    </location>
</feature>
<evidence type="ECO:0000313" key="3">
    <source>
        <dbReference type="EMBL" id="AKM32939.2"/>
    </source>
</evidence>
<accession>A0A0H3WXJ0</accession>
<evidence type="ECO:0000259" key="2">
    <source>
        <dbReference type="Pfam" id="PF09084"/>
    </source>
</evidence>
<dbReference type="PANTHER" id="PTHR31528">
    <property type="entry name" value="4-AMINO-5-HYDROXYMETHYL-2-METHYLPYRIMIDINE PHOSPHATE SYNTHASE THI11-RELATED"/>
    <property type="match status" value="1"/>
</dbReference>
<keyword evidence="1" id="KW-0732">Signal</keyword>
<dbReference type="Gene3D" id="3.40.190.10">
    <property type="entry name" value="Periplasmic binding protein-like II"/>
    <property type="match status" value="2"/>
</dbReference>
<dbReference type="Pfam" id="PF09084">
    <property type="entry name" value="NMT1"/>
    <property type="match status" value="1"/>
</dbReference>
<dbReference type="PROSITE" id="PS51318">
    <property type="entry name" value="TAT"/>
    <property type="match status" value="1"/>
</dbReference>
<dbReference type="InterPro" id="IPR015168">
    <property type="entry name" value="SsuA/THI5"/>
</dbReference>
<dbReference type="STRING" id="656179.AB870_17025"/>
<protein>
    <submittedName>
        <fullName evidence="3">Nitrate ABC transporter substrate-binding protein</fullName>
    </submittedName>
</protein>
<dbReference type="InterPro" id="IPR006311">
    <property type="entry name" value="TAT_signal"/>
</dbReference>
<evidence type="ECO:0000313" key="4">
    <source>
        <dbReference type="Proteomes" id="UP000035651"/>
    </source>
</evidence>
<dbReference type="GO" id="GO:0009228">
    <property type="term" value="P:thiamine biosynthetic process"/>
    <property type="evidence" value="ECO:0007669"/>
    <property type="project" value="InterPro"/>
</dbReference>
<name>A0A0H3WXJ0_9BURK</name>
<organism evidence="3 4">
    <name type="scientific">Pandoraea faecigallinarum</name>
    <dbReference type="NCBI Taxonomy" id="656179"/>
    <lineage>
        <taxon>Bacteria</taxon>
        <taxon>Pseudomonadati</taxon>
        <taxon>Pseudomonadota</taxon>
        <taxon>Betaproteobacteria</taxon>
        <taxon>Burkholderiales</taxon>
        <taxon>Burkholderiaceae</taxon>
        <taxon>Pandoraea</taxon>
    </lineage>
</organism>
<feature type="signal peptide" evidence="1">
    <location>
        <begin position="1"/>
        <end position="34"/>
    </location>
</feature>
<feature type="domain" description="SsuA/THI5-like" evidence="2">
    <location>
        <begin position="55"/>
        <end position="266"/>
    </location>
</feature>
<proteinExistence type="predicted"/>
<dbReference type="Proteomes" id="UP000035651">
    <property type="component" value="Chromosome"/>
</dbReference>
<keyword evidence="4" id="KW-1185">Reference proteome</keyword>
<dbReference type="PANTHER" id="PTHR31528:SF15">
    <property type="entry name" value="RIBOFLAVIN-BINDING PROTEIN RIBY"/>
    <property type="match status" value="1"/>
</dbReference>
<reference evidence="3" key="1">
    <citation type="submission" date="2016-06" db="EMBL/GenBank/DDBJ databases">
        <title>Complete Genome Sequence of Pandoraea faecigallinarum DSM-23572.</title>
        <authorList>
            <person name="Yong D."/>
            <person name="Ee R."/>
            <person name="Lim Y.-L."/>
            <person name="Yin W.-F."/>
            <person name="Chan K.-G."/>
        </authorList>
    </citation>
    <scope>NUCLEOTIDE SEQUENCE</scope>
    <source>
        <strain evidence="3">DSM 23572</strain>
    </source>
</reference>
<gene>
    <name evidence="3" type="ORF">AB870_17025</name>
</gene>